<dbReference type="Gene3D" id="2.60.40.2500">
    <property type="match status" value="1"/>
</dbReference>
<proteinExistence type="inferred from homology"/>
<accession>A0ABT0PA51</accession>
<dbReference type="NCBIfam" id="TIGR02775">
    <property type="entry name" value="TrbG_Ti"/>
    <property type="match status" value="1"/>
</dbReference>
<organism evidence="4 5">
    <name type="scientific">Bartonella bilalgolemii</name>
    <dbReference type="NCBI Taxonomy" id="2942911"/>
    <lineage>
        <taxon>Bacteria</taxon>
        <taxon>Pseudomonadati</taxon>
        <taxon>Pseudomonadota</taxon>
        <taxon>Alphaproteobacteria</taxon>
        <taxon>Hyphomicrobiales</taxon>
        <taxon>Bartonellaceae</taxon>
        <taxon>Bartonella</taxon>
    </lineage>
</organism>
<dbReference type="Pfam" id="PF03524">
    <property type="entry name" value="CagX"/>
    <property type="match status" value="1"/>
</dbReference>
<dbReference type="CDD" id="cd06911">
    <property type="entry name" value="VirB9_CagX_TrbG"/>
    <property type="match status" value="1"/>
</dbReference>
<keyword evidence="2 3" id="KW-0732">Signal</keyword>
<feature type="signal peptide" evidence="3">
    <location>
        <begin position="1"/>
        <end position="20"/>
    </location>
</feature>
<dbReference type="InterPro" id="IPR014142">
    <property type="entry name" value="TrbG_Ti"/>
</dbReference>
<dbReference type="Proteomes" id="UP001523003">
    <property type="component" value="Unassembled WGS sequence"/>
</dbReference>
<evidence type="ECO:0000313" key="5">
    <source>
        <dbReference type="Proteomes" id="UP001523003"/>
    </source>
</evidence>
<sequence length="293" mass="32072">MLKKCILVTIIAFVTSTAIASDLLSNVSVISPQKIPLTEKEALGLKLANQWKNNPTKPIRSSDGSVKYLYGATLPTLVCTPLEICTIQLQAGETINSLHAGDTARWKISPSISGTGATETTYVVVKPTDASLTTNLFITTDRRTYMIKLASTQNSSIPVLSFSYPDDTDQDWAAYKAATDKHRTTLPTGQNMAALDFNFRITISDPKIKWYPKRVYTDGLKTYIELPGDGIRGEAPALIAIGNDGRLFRKPSEKLINYRIIGNRYVVDTVITKVALISGVGSQQQRVTITKGI</sequence>
<dbReference type="InterPro" id="IPR038161">
    <property type="entry name" value="VirB9/CagX/TrbG_C_sf"/>
</dbReference>
<protein>
    <submittedName>
        <fullName evidence="4">P-type conjugative transfer protein TrbG</fullName>
    </submittedName>
</protein>
<dbReference type="InterPro" id="IPR033645">
    <property type="entry name" value="VirB9/CagX/TrbG_C"/>
</dbReference>
<gene>
    <name evidence="4" type="primary">trbG</name>
    <name evidence="4" type="ORF">M4Z11_07020</name>
</gene>
<evidence type="ECO:0000256" key="3">
    <source>
        <dbReference type="SAM" id="SignalP"/>
    </source>
</evidence>
<dbReference type="EMBL" id="JAMCOF010000017">
    <property type="protein sequence ID" value="MCL6230335.1"/>
    <property type="molecule type" value="Genomic_DNA"/>
</dbReference>
<evidence type="ECO:0000256" key="2">
    <source>
        <dbReference type="ARBA" id="ARBA00022729"/>
    </source>
</evidence>
<dbReference type="InterPro" id="IPR010258">
    <property type="entry name" value="Conjugal_tfr_TrbG/VirB9/CagX"/>
</dbReference>
<comment type="similarity">
    <text evidence="1">Belongs to the TrbG/VirB9 family.</text>
</comment>
<reference evidence="4 5" key="1">
    <citation type="submission" date="2022-05" db="EMBL/GenBank/DDBJ databases">
        <title>Description of the Bartonella bilalgolemii sp. nov. Isolated from Apodemus uralensis (Pallas 1811).</title>
        <authorList>
            <person name="Zgheib R."/>
            <person name="Celebi B."/>
        </authorList>
    </citation>
    <scope>NUCLEOTIDE SEQUENCE [LARGE SCALE GENOMIC DNA]</scope>
    <source>
        <strain evidence="4 5">G70</strain>
    </source>
</reference>
<name>A0ABT0PA51_9HYPH</name>
<dbReference type="RefSeq" id="WP_249677934.1">
    <property type="nucleotide sequence ID" value="NZ_JAMCOF010000017.1"/>
</dbReference>
<evidence type="ECO:0000313" key="4">
    <source>
        <dbReference type="EMBL" id="MCL6230335.1"/>
    </source>
</evidence>
<feature type="chain" id="PRO_5046820272" evidence="3">
    <location>
        <begin position="21"/>
        <end position="293"/>
    </location>
</feature>
<comment type="caution">
    <text evidence="4">The sequence shown here is derived from an EMBL/GenBank/DDBJ whole genome shotgun (WGS) entry which is preliminary data.</text>
</comment>
<keyword evidence="5" id="KW-1185">Reference proteome</keyword>
<evidence type="ECO:0000256" key="1">
    <source>
        <dbReference type="ARBA" id="ARBA00006135"/>
    </source>
</evidence>